<evidence type="ECO:0000313" key="3">
    <source>
        <dbReference type="EMBL" id="NID10966.1"/>
    </source>
</evidence>
<keyword evidence="1" id="KW-0472">Membrane</keyword>
<comment type="caution">
    <text evidence="3">The sequence shown here is derived from an EMBL/GenBank/DDBJ whole genome shotgun (WGS) entry which is preliminary data.</text>
</comment>
<protein>
    <submittedName>
        <fullName evidence="3">DUF2892 domain-containing protein</fullName>
    </submittedName>
</protein>
<dbReference type="EMBL" id="WAEL01000004">
    <property type="protein sequence ID" value="NID10966.1"/>
    <property type="molecule type" value="Genomic_DNA"/>
</dbReference>
<dbReference type="Proteomes" id="UP000606008">
    <property type="component" value="Unassembled WGS sequence"/>
</dbReference>
<dbReference type="Pfam" id="PF11127">
    <property type="entry name" value="YgaP-like_TM"/>
    <property type="match status" value="1"/>
</dbReference>
<keyword evidence="1" id="KW-1133">Transmembrane helix</keyword>
<accession>A0ABX0QFL7</accession>
<dbReference type="RefSeq" id="WP_085413646.1">
    <property type="nucleotide sequence ID" value="NZ_WAEL01000004.1"/>
</dbReference>
<evidence type="ECO:0000313" key="4">
    <source>
        <dbReference type="Proteomes" id="UP000606008"/>
    </source>
</evidence>
<keyword evidence="1" id="KW-0812">Transmembrane</keyword>
<evidence type="ECO:0000256" key="1">
    <source>
        <dbReference type="SAM" id="Phobius"/>
    </source>
</evidence>
<dbReference type="InterPro" id="IPR021309">
    <property type="entry name" value="YgaP-like_TM"/>
</dbReference>
<feature type="domain" description="Inner membrane protein YgaP-like transmembrane" evidence="2">
    <location>
        <begin position="6"/>
        <end position="68"/>
    </location>
</feature>
<proteinExistence type="predicted"/>
<feature type="transmembrane region" description="Helical" evidence="1">
    <location>
        <begin position="23"/>
        <end position="49"/>
    </location>
</feature>
<reference evidence="3" key="1">
    <citation type="submission" date="2024-05" db="EMBL/GenBank/DDBJ databases">
        <authorList>
            <person name="Jung D.-H."/>
        </authorList>
    </citation>
    <scope>NUCLEOTIDE SEQUENCE</scope>
    <source>
        <strain evidence="3">JA-25</strain>
    </source>
</reference>
<evidence type="ECO:0000259" key="2">
    <source>
        <dbReference type="Pfam" id="PF11127"/>
    </source>
</evidence>
<gene>
    <name evidence="3" type="ORF">F7231_12370</name>
</gene>
<name>A0ABX0QFL7_9BACT</name>
<organism evidence="3 4">
    <name type="scientific">Fibrivirga algicola</name>
    <dbReference type="NCBI Taxonomy" id="2950420"/>
    <lineage>
        <taxon>Bacteria</taxon>
        <taxon>Pseudomonadati</taxon>
        <taxon>Bacteroidota</taxon>
        <taxon>Cytophagia</taxon>
        <taxon>Cytophagales</taxon>
        <taxon>Spirosomataceae</taxon>
        <taxon>Fibrivirga</taxon>
    </lineage>
</organism>
<sequence>MPDHNQNVGFIDRLVRGLLAVDLLALCLSSFINGLAVLISLVLVAFLAYSGATGHCPIYSVLGRNSRQRTEP</sequence>
<keyword evidence="4" id="KW-1185">Reference proteome</keyword>